<evidence type="ECO:0000256" key="3">
    <source>
        <dbReference type="ARBA" id="ARBA00012891"/>
    </source>
</evidence>
<dbReference type="CDD" id="cd00186">
    <property type="entry name" value="TOP1Ac"/>
    <property type="match status" value="1"/>
</dbReference>
<dbReference type="InterPro" id="IPR034144">
    <property type="entry name" value="TOPRIM_TopoIII"/>
</dbReference>
<evidence type="ECO:0000313" key="16">
    <source>
        <dbReference type="EMBL" id="MBE0465351.1"/>
    </source>
</evidence>
<dbReference type="RefSeq" id="WP_192539776.1">
    <property type="nucleotide sequence ID" value="NZ_JABUZA010000032.1"/>
</dbReference>
<dbReference type="InterPro" id="IPR013497">
    <property type="entry name" value="Topo_IA_cen"/>
</dbReference>
<keyword evidence="8" id="KW-0413">Isomerase</keyword>
<dbReference type="InterPro" id="IPR013826">
    <property type="entry name" value="Topo_IA_cen_sub3"/>
</dbReference>
<keyword evidence="6" id="KW-0799">Topoisomerase</keyword>
<accession>A0ABR9G386</accession>
<dbReference type="Proteomes" id="UP001645038">
    <property type="component" value="Unassembled WGS sequence"/>
</dbReference>
<dbReference type="PANTHER" id="PTHR11390">
    <property type="entry name" value="PROKARYOTIC DNA TOPOISOMERASE"/>
    <property type="match status" value="1"/>
</dbReference>
<dbReference type="Gene3D" id="3.40.50.140">
    <property type="match status" value="1"/>
</dbReference>
<name>A0ABR9G386_9GAMM</name>
<proteinExistence type="inferred from homology"/>
<evidence type="ECO:0000256" key="10">
    <source>
        <dbReference type="ARBA" id="ARBA00031985"/>
    </source>
</evidence>
<keyword evidence="7" id="KW-0238">DNA-binding</keyword>
<evidence type="ECO:0000256" key="8">
    <source>
        <dbReference type="ARBA" id="ARBA00023235"/>
    </source>
</evidence>
<dbReference type="Gene3D" id="2.70.20.10">
    <property type="entry name" value="Topoisomerase I, domain 3"/>
    <property type="match status" value="1"/>
</dbReference>
<evidence type="ECO:0000256" key="4">
    <source>
        <dbReference type="ARBA" id="ARBA00022723"/>
    </source>
</evidence>
<sequence length="926" mass="102408">MSIRLVIAEKPNVARAIAEALSSGRPTRNADGIFEVDENRIVACAGHILEQYDPQDYDERYKRWSIDDLPIHPDPWKLKSPNDAGKKKMLAQIKKGMQGAGEVCNAGDLDAEGNMLVDEVIEYLGWQGPVSRVLIADLNPSPIRKAFQNLKPNANFAHLTRRATTRSRADWLLGMNCSRLYSKLSDQAGVKATLSVGRVQSAVLGLVAQRDLDIQHFTPHNYYDVELAVRHGNGAFIAKWHPRDGQPGLDEAGRLVDPDVLAQLESQVPGAVSILASQTERKKQRAPLPYSLSDLQKAANQQLGLDMQAVLDIAQKLYEKDRLLTYPRTDTGYLPNDQHGAASATLEAVGANLDTLTEAAQKADPGIMSRAFNDKKVTAHHGIIPTEKVSVADVANLTAQERSIYEMVCRRYVAQFMPDALYDATQIEVGLPDASGERFVARGKVWIEQGWREVVYAGVTETKDDDDAGAEGDKDQSLPATQTGDVAEGTSILGEKKVTKPPKPYTDSTLITAMTNIHRFVKNPETKKNLRENDGIGTEATRAGIVKKLVEQHKHLKREKKTIRVTPSGLFHYRLMPPELSTPDMAGIFEAALRNVEDGSLSMDAFLAQMDAFIRSQLAPDAQTRWLKQARELAPKEKASEYSCRHCGNALYQRTATTKQKKQLTFYVCLEPECGCHFRTENGQPTTCFKGPLKSHDDAELQRQRENALANAPQCPECHNPLQRFKQKGKDNYFWRCQDYQGQASCDSLFGDQDGAPGSAFVIRGEKVERQPDGPLCPVCHEHHTFKGKTKKDQHPILVCRQCDSICYADTDGSPGRVFRERGEWAKSPLTGPACPVCGAEKTASLLSKKKKPLWACDACDSMGMRDDQDQAKPAFKVRGEMPSNPSVSGKTDASKGQKGTSADANRVRLDDPDDPEEPITRGFYS</sequence>
<evidence type="ECO:0000256" key="11">
    <source>
        <dbReference type="ARBA" id="ARBA00032235"/>
    </source>
</evidence>
<comment type="similarity">
    <text evidence="2">Belongs to the type IA topoisomerase family.</text>
</comment>
<dbReference type="SMART" id="SM00437">
    <property type="entry name" value="TOP1Ac"/>
    <property type="match status" value="1"/>
</dbReference>
<evidence type="ECO:0000256" key="12">
    <source>
        <dbReference type="ARBA" id="ARBA00032877"/>
    </source>
</evidence>
<dbReference type="PRINTS" id="PR00417">
    <property type="entry name" value="PRTPISMRASEI"/>
</dbReference>
<feature type="region of interest" description="Disordered" evidence="13">
    <location>
        <begin position="872"/>
        <end position="926"/>
    </location>
</feature>
<dbReference type="CDD" id="cd03362">
    <property type="entry name" value="TOPRIM_TopoIA_TopoIII"/>
    <property type="match status" value="1"/>
</dbReference>
<evidence type="ECO:0000256" key="6">
    <source>
        <dbReference type="ARBA" id="ARBA00023029"/>
    </source>
</evidence>
<protein>
    <recommendedName>
        <fullName evidence="3">DNA topoisomerase</fullName>
        <ecNumber evidence="3">5.6.2.1</ecNumber>
    </recommendedName>
    <alternativeName>
        <fullName evidence="12">Omega-protein</fullName>
    </alternativeName>
    <alternativeName>
        <fullName evidence="11">Relaxing enzyme</fullName>
    </alternativeName>
    <alternativeName>
        <fullName evidence="9">Swivelase</fullName>
    </alternativeName>
    <alternativeName>
        <fullName evidence="10">Untwisting enzyme</fullName>
    </alternativeName>
</protein>
<dbReference type="SUPFAM" id="SSF56712">
    <property type="entry name" value="Prokaryotic type I DNA topoisomerase"/>
    <property type="match status" value="1"/>
</dbReference>
<evidence type="ECO:0000256" key="9">
    <source>
        <dbReference type="ARBA" id="ARBA00030003"/>
    </source>
</evidence>
<dbReference type="PROSITE" id="PS00396">
    <property type="entry name" value="TOPO_IA_1"/>
    <property type="match status" value="1"/>
</dbReference>
<dbReference type="EMBL" id="RRZB01000079">
    <property type="protein sequence ID" value="MBE0465351.1"/>
    <property type="molecule type" value="Genomic_DNA"/>
</dbReference>
<dbReference type="PANTHER" id="PTHR11390:SF21">
    <property type="entry name" value="DNA TOPOISOMERASE 3-ALPHA"/>
    <property type="match status" value="1"/>
</dbReference>
<dbReference type="Pfam" id="PF01131">
    <property type="entry name" value="Topoisom_bac"/>
    <property type="match status" value="1"/>
</dbReference>
<dbReference type="Gene3D" id="1.10.460.10">
    <property type="entry name" value="Topoisomerase I, domain 2"/>
    <property type="match status" value="1"/>
</dbReference>
<feature type="region of interest" description="Disordered" evidence="13">
    <location>
        <begin position="463"/>
        <end position="482"/>
    </location>
</feature>
<dbReference type="InterPro" id="IPR023405">
    <property type="entry name" value="Topo_IA_core_domain"/>
</dbReference>
<organism evidence="16 17">
    <name type="scientific">Halomonas colorata</name>
    <dbReference type="NCBI Taxonomy" id="2742615"/>
    <lineage>
        <taxon>Bacteria</taxon>
        <taxon>Pseudomonadati</taxon>
        <taxon>Pseudomonadota</taxon>
        <taxon>Gammaproteobacteria</taxon>
        <taxon>Oceanospirillales</taxon>
        <taxon>Halomonadaceae</taxon>
        <taxon>Halomonas</taxon>
    </lineage>
</organism>
<dbReference type="InterPro" id="IPR005738">
    <property type="entry name" value="TopoIII"/>
</dbReference>
<gene>
    <name evidence="16" type="ORF">EI547_18145</name>
</gene>
<dbReference type="InterPro" id="IPR000380">
    <property type="entry name" value="Topo_IA"/>
</dbReference>
<comment type="caution">
    <text evidence="16">The sequence shown here is derived from an EMBL/GenBank/DDBJ whole genome shotgun (WGS) entry which is preliminary data.</text>
</comment>
<evidence type="ECO:0000256" key="2">
    <source>
        <dbReference type="ARBA" id="ARBA00009446"/>
    </source>
</evidence>
<feature type="domain" description="Topo IA-type catalytic" evidence="15">
    <location>
        <begin position="156"/>
        <end position="618"/>
    </location>
</feature>
<dbReference type="InterPro" id="IPR003601">
    <property type="entry name" value="Topo_IA_2"/>
</dbReference>
<evidence type="ECO:0000256" key="7">
    <source>
        <dbReference type="ARBA" id="ARBA00023125"/>
    </source>
</evidence>
<dbReference type="EC" id="5.6.2.1" evidence="3"/>
<dbReference type="InterPro" id="IPR013825">
    <property type="entry name" value="Topo_IA_cen_sub2"/>
</dbReference>
<dbReference type="SMART" id="SM00436">
    <property type="entry name" value="TOP1Bc"/>
    <property type="match status" value="1"/>
</dbReference>
<feature type="domain" description="Toprim" evidence="14">
    <location>
        <begin position="3"/>
        <end position="139"/>
    </location>
</feature>
<keyword evidence="5" id="KW-0460">Magnesium</keyword>
<dbReference type="InterPro" id="IPR023406">
    <property type="entry name" value="Topo_IA_AS"/>
</dbReference>
<dbReference type="SMART" id="SM00493">
    <property type="entry name" value="TOPRIM"/>
    <property type="match status" value="1"/>
</dbReference>
<dbReference type="InterPro" id="IPR006171">
    <property type="entry name" value="TOPRIM_dom"/>
</dbReference>
<evidence type="ECO:0000256" key="5">
    <source>
        <dbReference type="ARBA" id="ARBA00022842"/>
    </source>
</evidence>
<evidence type="ECO:0000313" key="17">
    <source>
        <dbReference type="Proteomes" id="UP001645038"/>
    </source>
</evidence>
<dbReference type="Pfam" id="PF01751">
    <property type="entry name" value="Toprim"/>
    <property type="match status" value="1"/>
</dbReference>
<dbReference type="PROSITE" id="PS50880">
    <property type="entry name" value="TOPRIM"/>
    <property type="match status" value="1"/>
</dbReference>
<evidence type="ECO:0000259" key="14">
    <source>
        <dbReference type="PROSITE" id="PS50880"/>
    </source>
</evidence>
<dbReference type="NCBIfam" id="NF005829">
    <property type="entry name" value="PRK07726.1"/>
    <property type="match status" value="1"/>
</dbReference>
<keyword evidence="17" id="KW-1185">Reference proteome</keyword>
<dbReference type="Gene3D" id="1.10.290.10">
    <property type="entry name" value="Topoisomerase I, domain 4"/>
    <property type="match status" value="1"/>
</dbReference>
<dbReference type="NCBIfam" id="TIGR01056">
    <property type="entry name" value="topB"/>
    <property type="match status" value="1"/>
</dbReference>
<dbReference type="InterPro" id="IPR013824">
    <property type="entry name" value="Topo_IA_cen_sub1"/>
</dbReference>
<reference evidence="16 17" key="1">
    <citation type="submission" date="2020-07" db="EMBL/GenBank/DDBJ databases">
        <title>Halophilic bacteria isolated from french cheeses.</title>
        <authorList>
            <person name="Kothe C.I."/>
            <person name="Farah-Kraiem B."/>
            <person name="Renault P."/>
            <person name="Dridi B."/>
        </authorList>
    </citation>
    <scope>NUCLEOTIDE SEQUENCE [LARGE SCALE GENOMIC DNA]</scope>
    <source>
        <strain evidence="16 17">FME20</strain>
    </source>
</reference>
<evidence type="ECO:0000259" key="15">
    <source>
        <dbReference type="PROSITE" id="PS52039"/>
    </source>
</evidence>
<evidence type="ECO:0000256" key="1">
    <source>
        <dbReference type="ARBA" id="ARBA00000213"/>
    </source>
</evidence>
<evidence type="ECO:0000256" key="13">
    <source>
        <dbReference type="SAM" id="MobiDB-lite"/>
    </source>
</evidence>
<dbReference type="PROSITE" id="PS52039">
    <property type="entry name" value="TOPO_IA_2"/>
    <property type="match status" value="1"/>
</dbReference>
<keyword evidence="4" id="KW-0479">Metal-binding</keyword>
<dbReference type="InterPro" id="IPR003602">
    <property type="entry name" value="Topo_IA_DNA-bd_dom"/>
</dbReference>
<comment type="catalytic activity">
    <reaction evidence="1">
        <text>ATP-independent breakage of single-stranded DNA, followed by passage and rejoining.</text>
        <dbReference type="EC" id="5.6.2.1"/>
    </reaction>
</comment>